<evidence type="ECO:0000313" key="4">
    <source>
        <dbReference type="Proteomes" id="UP000046392"/>
    </source>
</evidence>
<reference evidence="5" key="1">
    <citation type="submission" date="2017-02" db="UniProtKB">
        <authorList>
            <consortium name="WormBaseParasite"/>
        </authorList>
    </citation>
    <scope>IDENTIFICATION</scope>
</reference>
<dbReference type="STRING" id="174720.A0A0N5BNM8"/>
<dbReference type="Proteomes" id="UP000046392">
    <property type="component" value="Unplaced"/>
</dbReference>
<dbReference type="Gene3D" id="4.10.640.10">
    <property type="entry name" value="Ribosomal protein S18"/>
    <property type="match status" value="1"/>
</dbReference>
<dbReference type="SUPFAM" id="SSF46911">
    <property type="entry name" value="Ribosomal protein S18"/>
    <property type="match status" value="1"/>
</dbReference>
<name>A0A0N5BNM8_STREA</name>
<comment type="similarity">
    <text evidence="1">Belongs to the bacterial ribosomal protein bS18 family.</text>
</comment>
<dbReference type="GO" id="GO:0070181">
    <property type="term" value="F:small ribosomal subunit rRNA binding"/>
    <property type="evidence" value="ECO:0007669"/>
    <property type="project" value="TreeGrafter"/>
</dbReference>
<sequence length="142" mass="16404">MLLSSINSLKVYTRSFISTTIRTLGQQNTPTTKENEDSEDGIVTLEKNPYGKEKKKCILCEHKIKLDYKNSRLLQQFVSSFSGRVYDKHITGLCDHQHNRLIETIALSRKAGYMPVLIKNPKYLKDPKLFDPFKPIKKHSYA</sequence>
<proteinExistence type="inferred from homology"/>
<dbReference type="WBParaSite" id="SPAL_0000750500.1">
    <property type="protein sequence ID" value="SPAL_0000750500.1"/>
    <property type="gene ID" value="SPAL_0000750500"/>
</dbReference>
<dbReference type="Pfam" id="PF01084">
    <property type="entry name" value="Ribosomal_S18"/>
    <property type="match status" value="1"/>
</dbReference>
<dbReference type="InterPro" id="IPR001648">
    <property type="entry name" value="Ribosomal_bS18"/>
</dbReference>
<keyword evidence="2" id="KW-0689">Ribosomal protein</keyword>
<evidence type="ECO:0000256" key="1">
    <source>
        <dbReference type="ARBA" id="ARBA00005589"/>
    </source>
</evidence>
<evidence type="ECO:0000313" key="5">
    <source>
        <dbReference type="WBParaSite" id="SPAL_0000750500.1"/>
    </source>
</evidence>
<organism evidence="4 5">
    <name type="scientific">Strongyloides papillosus</name>
    <name type="common">Intestinal threadworm</name>
    <dbReference type="NCBI Taxonomy" id="174720"/>
    <lineage>
        <taxon>Eukaryota</taxon>
        <taxon>Metazoa</taxon>
        <taxon>Ecdysozoa</taxon>
        <taxon>Nematoda</taxon>
        <taxon>Chromadorea</taxon>
        <taxon>Rhabditida</taxon>
        <taxon>Tylenchina</taxon>
        <taxon>Panagrolaimomorpha</taxon>
        <taxon>Strongyloidoidea</taxon>
        <taxon>Strongyloididae</taxon>
        <taxon>Strongyloides</taxon>
    </lineage>
</organism>
<dbReference type="InterPro" id="IPR036870">
    <property type="entry name" value="Ribosomal_bS18_sf"/>
</dbReference>
<dbReference type="GO" id="GO:0005763">
    <property type="term" value="C:mitochondrial small ribosomal subunit"/>
    <property type="evidence" value="ECO:0007669"/>
    <property type="project" value="TreeGrafter"/>
</dbReference>
<keyword evidence="3" id="KW-0687">Ribonucleoprotein</keyword>
<protein>
    <submittedName>
        <fullName evidence="5">28S ribosomal protein S18c, mitochondrial</fullName>
    </submittedName>
</protein>
<dbReference type="GO" id="GO:0003735">
    <property type="term" value="F:structural constituent of ribosome"/>
    <property type="evidence" value="ECO:0007669"/>
    <property type="project" value="InterPro"/>
</dbReference>
<dbReference type="AlphaFoldDB" id="A0A0N5BNM8"/>
<dbReference type="PANTHER" id="PTHR13479">
    <property type="entry name" value="30S RIBOSOMAL PROTEIN S18"/>
    <property type="match status" value="1"/>
</dbReference>
<dbReference type="GO" id="GO:0032543">
    <property type="term" value="P:mitochondrial translation"/>
    <property type="evidence" value="ECO:0007669"/>
    <property type="project" value="TreeGrafter"/>
</dbReference>
<keyword evidence="4" id="KW-1185">Reference proteome</keyword>
<dbReference type="PANTHER" id="PTHR13479:SF40">
    <property type="entry name" value="SMALL RIBOSOMAL SUBUNIT PROTEIN BS18M"/>
    <property type="match status" value="1"/>
</dbReference>
<accession>A0A0N5BNM8</accession>
<evidence type="ECO:0000256" key="3">
    <source>
        <dbReference type="ARBA" id="ARBA00023274"/>
    </source>
</evidence>
<evidence type="ECO:0000256" key="2">
    <source>
        <dbReference type="ARBA" id="ARBA00022980"/>
    </source>
</evidence>